<name>A0A0C9U617_SPHS4</name>
<feature type="compositionally biased region" description="Basic residues" evidence="2">
    <location>
        <begin position="239"/>
        <end position="250"/>
    </location>
</feature>
<dbReference type="AlphaFoldDB" id="A0A0C9U617"/>
<keyword evidence="1" id="KW-0175">Coiled coil</keyword>
<feature type="non-terminal residue" evidence="3">
    <location>
        <position position="250"/>
    </location>
</feature>
<protein>
    <submittedName>
        <fullName evidence="3">Uncharacterized protein</fullName>
    </submittedName>
</protein>
<proteinExistence type="predicted"/>
<reference evidence="3 4" key="1">
    <citation type="submission" date="2014-06" db="EMBL/GenBank/DDBJ databases">
        <title>Evolutionary Origins and Diversification of the Mycorrhizal Mutualists.</title>
        <authorList>
            <consortium name="DOE Joint Genome Institute"/>
            <consortium name="Mycorrhizal Genomics Consortium"/>
            <person name="Kohler A."/>
            <person name="Kuo A."/>
            <person name="Nagy L.G."/>
            <person name="Floudas D."/>
            <person name="Copeland A."/>
            <person name="Barry K.W."/>
            <person name="Cichocki N."/>
            <person name="Veneault-Fourrey C."/>
            <person name="LaButti K."/>
            <person name="Lindquist E.A."/>
            <person name="Lipzen A."/>
            <person name="Lundell T."/>
            <person name="Morin E."/>
            <person name="Murat C."/>
            <person name="Riley R."/>
            <person name="Ohm R."/>
            <person name="Sun H."/>
            <person name="Tunlid A."/>
            <person name="Henrissat B."/>
            <person name="Grigoriev I.V."/>
            <person name="Hibbett D.S."/>
            <person name="Martin F."/>
        </authorList>
    </citation>
    <scope>NUCLEOTIDE SEQUENCE [LARGE SCALE GENOMIC DNA]</scope>
    <source>
        <strain evidence="3 4">SS14</strain>
    </source>
</reference>
<evidence type="ECO:0000256" key="2">
    <source>
        <dbReference type="SAM" id="MobiDB-lite"/>
    </source>
</evidence>
<dbReference type="EMBL" id="KN837276">
    <property type="protein sequence ID" value="KIJ29739.1"/>
    <property type="molecule type" value="Genomic_DNA"/>
</dbReference>
<evidence type="ECO:0000256" key="1">
    <source>
        <dbReference type="SAM" id="Coils"/>
    </source>
</evidence>
<sequence length="250" mass="28671">EELCEGHQRCFGTLDQVYTGPKTSGDSKNDPRRTVAGFKKDKKYNAKAPDLNMPFLRRQEAKKMALLAKEEKRAQAQARQEEAQQRKKETAANKRESVIYTCAQSLLMRLQKNMRSDEARKAGLCLSADSKEVEEDLDRLDNEVQDVRPSIIVTTYSDEIAYLRFMIPGELADAVEDRKAAIQNSWTRIQDNQNAVMKILQRRSIEEHIPLTLDQTRTRSRRGRSEETDSSDEDAQPPKKSKKINIAKEK</sequence>
<feature type="region of interest" description="Disordered" evidence="2">
    <location>
        <begin position="210"/>
        <end position="250"/>
    </location>
</feature>
<organism evidence="3 4">
    <name type="scientific">Sphaerobolus stellatus (strain SS14)</name>
    <dbReference type="NCBI Taxonomy" id="990650"/>
    <lineage>
        <taxon>Eukaryota</taxon>
        <taxon>Fungi</taxon>
        <taxon>Dikarya</taxon>
        <taxon>Basidiomycota</taxon>
        <taxon>Agaricomycotina</taxon>
        <taxon>Agaricomycetes</taxon>
        <taxon>Phallomycetidae</taxon>
        <taxon>Geastrales</taxon>
        <taxon>Sphaerobolaceae</taxon>
        <taxon>Sphaerobolus</taxon>
    </lineage>
</organism>
<evidence type="ECO:0000313" key="4">
    <source>
        <dbReference type="Proteomes" id="UP000054279"/>
    </source>
</evidence>
<feature type="region of interest" description="Disordered" evidence="2">
    <location>
        <begin position="15"/>
        <end position="42"/>
    </location>
</feature>
<evidence type="ECO:0000313" key="3">
    <source>
        <dbReference type="EMBL" id="KIJ29739.1"/>
    </source>
</evidence>
<dbReference type="HOGENOM" id="CLU_1113652_0_0_1"/>
<gene>
    <name evidence="3" type="ORF">M422DRAFT_268772</name>
</gene>
<keyword evidence="4" id="KW-1185">Reference proteome</keyword>
<dbReference type="Proteomes" id="UP000054279">
    <property type="component" value="Unassembled WGS sequence"/>
</dbReference>
<feature type="coiled-coil region" evidence="1">
    <location>
        <begin position="64"/>
        <end position="93"/>
    </location>
</feature>
<accession>A0A0C9U617</accession>